<sequence length="146" mass="16228">MGNLFSETRGHQRTPFSVFGTGQDGDGGMIPSPAARPVSSELVRLCCSVAHHFLRLSVVRTHARQEEERRALIRSSSASRTRQKRPPPVLCEERITSARSSQIKPHSQKVTSGAAQHPLRPPRPFSTSSSRDCNEEMRGQRDAIKE</sequence>
<reference evidence="2 3" key="1">
    <citation type="submission" date="2021-04" db="EMBL/GenBank/DDBJ databases">
        <authorList>
            <person name="De Guttry C."/>
            <person name="Zahm M."/>
            <person name="Klopp C."/>
            <person name="Cabau C."/>
            <person name="Louis A."/>
            <person name="Berthelot C."/>
            <person name="Parey E."/>
            <person name="Roest Crollius H."/>
            <person name="Montfort J."/>
            <person name="Robinson-Rechavi M."/>
            <person name="Bucao C."/>
            <person name="Bouchez O."/>
            <person name="Gislard M."/>
            <person name="Lluch J."/>
            <person name="Milhes M."/>
            <person name="Lampietro C."/>
            <person name="Lopez Roques C."/>
            <person name="Donnadieu C."/>
            <person name="Braasch I."/>
            <person name="Desvignes T."/>
            <person name="Postlethwait J."/>
            <person name="Bobe J."/>
            <person name="Wedekind C."/>
            <person name="Guiguen Y."/>
        </authorList>
    </citation>
    <scope>NUCLEOTIDE SEQUENCE [LARGE SCALE GENOMIC DNA]</scope>
    <source>
        <strain evidence="2">Cs_M1</strain>
        <tissue evidence="2">Blood</tissue>
    </source>
</reference>
<protein>
    <submittedName>
        <fullName evidence="2">Uncharacterized protein</fullName>
    </submittedName>
</protein>
<name>A0AAN8KTE9_9TELE</name>
<dbReference type="Proteomes" id="UP001356427">
    <property type="component" value="Unassembled WGS sequence"/>
</dbReference>
<accession>A0AAN8KTE9</accession>
<gene>
    <name evidence="2" type="ORF">J4Q44_G00355510</name>
</gene>
<keyword evidence="3" id="KW-1185">Reference proteome</keyword>
<feature type="region of interest" description="Disordered" evidence="1">
    <location>
        <begin position="62"/>
        <end position="146"/>
    </location>
</feature>
<dbReference type="AlphaFoldDB" id="A0AAN8KTE9"/>
<evidence type="ECO:0000313" key="2">
    <source>
        <dbReference type="EMBL" id="KAK6294721.1"/>
    </source>
</evidence>
<feature type="region of interest" description="Disordered" evidence="1">
    <location>
        <begin position="1"/>
        <end position="33"/>
    </location>
</feature>
<evidence type="ECO:0000313" key="3">
    <source>
        <dbReference type="Proteomes" id="UP001356427"/>
    </source>
</evidence>
<evidence type="ECO:0000256" key="1">
    <source>
        <dbReference type="SAM" id="MobiDB-lite"/>
    </source>
</evidence>
<proteinExistence type="predicted"/>
<comment type="caution">
    <text evidence="2">The sequence shown here is derived from an EMBL/GenBank/DDBJ whole genome shotgun (WGS) entry which is preliminary data.</text>
</comment>
<dbReference type="EMBL" id="JAGTTL010000035">
    <property type="protein sequence ID" value="KAK6294721.1"/>
    <property type="molecule type" value="Genomic_DNA"/>
</dbReference>
<feature type="compositionally biased region" description="Polar residues" evidence="1">
    <location>
        <begin position="97"/>
        <end position="114"/>
    </location>
</feature>
<feature type="compositionally biased region" description="Basic and acidic residues" evidence="1">
    <location>
        <begin position="132"/>
        <end position="146"/>
    </location>
</feature>
<organism evidence="2 3">
    <name type="scientific">Coregonus suidteri</name>
    <dbReference type="NCBI Taxonomy" id="861788"/>
    <lineage>
        <taxon>Eukaryota</taxon>
        <taxon>Metazoa</taxon>
        <taxon>Chordata</taxon>
        <taxon>Craniata</taxon>
        <taxon>Vertebrata</taxon>
        <taxon>Euteleostomi</taxon>
        <taxon>Actinopterygii</taxon>
        <taxon>Neopterygii</taxon>
        <taxon>Teleostei</taxon>
        <taxon>Protacanthopterygii</taxon>
        <taxon>Salmoniformes</taxon>
        <taxon>Salmonidae</taxon>
        <taxon>Coregoninae</taxon>
        <taxon>Coregonus</taxon>
    </lineage>
</organism>